<dbReference type="EMBL" id="QGNW01000076">
    <property type="protein sequence ID" value="RVX01313.1"/>
    <property type="molecule type" value="Genomic_DNA"/>
</dbReference>
<sequence length="103" mass="12351">MVHVKLQDYGDFGLANVQEDERGEDAHEDPTNPVYEVEEETSDDGFDIFVIKLMQLWVMVDFLVQLQMYYIDKVMKYREKLLTQLIMLPKNEIRENVYRLMDQ</sequence>
<organism evidence="2 3">
    <name type="scientific">Vitis vinifera</name>
    <name type="common">Grape</name>
    <dbReference type="NCBI Taxonomy" id="29760"/>
    <lineage>
        <taxon>Eukaryota</taxon>
        <taxon>Viridiplantae</taxon>
        <taxon>Streptophyta</taxon>
        <taxon>Embryophyta</taxon>
        <taxon>Tracheophyta</taxon>
        <taxon>Spermatophyta</taxon>
        <taxon>Magnoliopsida</taxon>
        <taxon>eudicotyledons</taxon>
        <taxon>Gunneridae</taxon>
        <taxon>Pentapetalae</taxon>
        <taxon>rosids</taxon>
        <taxon>Vitales</taxon>
        <taxon>Vitaceae</taxon>
        <taxon>Viteae</taxon>
        <taxon>Vitis</taxon>
    </lineage>
</organism>
<protein>
    <submittedName>
        <fullName evidence="2">Uncharacterized protein</fullName>
    </submittedName>
</protein>
<gene>
    <name evidence="2" type="ORF">CK203_031279</name>
</gene>
<feature type="region of interest" description="Disordered" evidence="1">
    <location>
        <begin position="18"/>
        <end position="40"/>
    </location>
</feature>
<evidence type="ECO:0000256" key="1">
    <source>
        <dbReference type="SAM" id="MobiDB-lite"/>
    </source>
</evidence>
<evidence type="ECO:0000313" key="2">
    <source>
        <dbReference type="EMBL" id="RVX01313.1"/>
    </source>
</evidence>
<dbReference type="Proteomes" id="UP000288805">
    <property type="component" value="Unassembled WGS sequence"/>
</dbReference>
<accession>A0A438IX83</accession>
<name>A0A438IX83_VITVI</name>
<dbReference type="AlphaFoldDB" id="A0A438IX83"/>
<evidence type="ECO:0000313" key="3">
    <source>
        <dbReference type="Proteomes" id="UP000288805"/>
    </source>
</evidence>
<reference evidence="2 3" key="1">
    <citation type="journal article" date="2018" name="PLoS Genet.">
        <title>Population sequencing reveals clonal diversity and ancestral inbreeding in the grapevine cultivar Chardonnay.</title>
        <authorList>
            <person name="Roach M.J."/>
            <person name="Johnson D.L."/>
            <person name="Bohlmann J."/>
            <person name="van Vuuren H.J."/>
            <person name="Jones S.J."/>
            <person name="Pretorius I.S."/>
            <person name="Schmidt S.A."/>
            <person name="Borneman A.R."/>
        </authorList>
    </citation>
    <scope>NUCLEOTIDE SEQUENCE [LARGE SCALE GENOMIC DNA]</scope>
    <source>
        <strain evidence="3">cv. Chardonnay</strain>
        <tissue evidence="2">Leaf</tissue>
    </source>
</reference>
<comment type="caution">
    <text evidence="2">The sequence shown here is derived from an EMBL/GenBank/DDBJ whole genome shotgun (WGS) entry which is preliminary data.</text>
</comment>
<proteinExistence type="predicted"/>